<dbReference type="Proteomes" id="UP001320245">
    <property type="component" value="Unassembled WGS sequence"/>
</dbReference>
<sequence>MAHLYFTNKLDEPNGRSGKPVKFGYAAPPGVSDRFWYRLLHVANTQVYREVQGGQHIGKTKQKLHALKYRKALLRLTQSLGEARSEEDIKAKKQTKKQTKEQAKKQAEEEAKQAALYHTRPNLGEDFYVWMVEHGYLIDTATWEWEYTD</sequence>
<name>A0AAN9UKH7_9PEZI</name>
<feature type="region of interest" description="Disordered" evidence="1">
    <location>
        <begin position="85"/>
        <end position="107"/>
    </location>
</feature>
<evidence type="ECO:0000313" key="2">
    <source>
        <dbReference type="EMBL" id="KAK7748587.1"/>
    </source>
</evidence>
<feature type="compositionally biased region" description="Basic and acidic residues" evidence="1">
    <location>
        <begin position="98"/>
        <end position="107"/>
    </location>
</feature>
<reference evidence="2 3" key="1">
    <citation type="journal article" date="2023" name="PLoS ONE">
        <title>Cytospora paraplurivora sp. nov. isolated from orchards with fruit tree decline syndrome in Ontario, Canada.</title>
        <authorList>
            <person name="Ilyukhin E."/>
            <person name="Nguyen H.D.T."/>
            <person name="Castle A.J."/>
            <person name="Ellouze W."/>
        </authorList>
    </citation>
    <scope>NUCLEOTIDE SEQUENCE [LARGE SCALE GENOMIC DNA]</scope>
    <source>
        <strain evidence="2 3">FDS-564</strain>
    </source>
</reference>
<evidence type="ECO:0000256" key="1">
    <source>
        <dbReference type="SAM" id="MobiDB-lite"/>
    </source>
</evidence>
<comment type="caution">
    <text evidence="2">The sequence shown here is derived from an EMBL/GenBank/DDBJ whole genome shotgun (WGS) entry which is preliminary data.</text>
</comment>
<dbReference type="EMBL" id="JAJSPL020000002">
    <property type="protein sequence ID" value="KAK7748587.1"/>
    <property type="molecule type" value="Genomic_DNA"/>
</dbReference>
<evidence type="ECO:0000313" key="3">
    <source>
        <dbReference type="Proteomes" id="UP001320245"/>
    </source>
</evidence>
<accession>A0AAN9UKH7</accession>
<protein>
    <submittedName>
        <fullName evidence="2">Uncharacterized protein</fullName>
    </submittedName>
</protein>
<dbReference type="AlphaFoldDB" id="A0AAN9UKH7"/>
<gene>
    <name evidence="2" type="ORF">SLS53_000607</name>
</gene>
<keyword evidence="3" id="KW-1185">Reference proteome</keyword>
<proteinExistence type="predicted"/>
<organism evidence="2 3">
    <name type="scientific">Cytospora paraplurivora</name>
    <dbReference type="NCBI Taxonomy" id="2898453"/>
    <lineage>
        <taxon>Eukaryota</taxon>
        <taxon>Fungi</taxon>
        <taxon>Dikarya</taxon>
        <taxon>Ascomycota</taxon>
        <taxon>Pezizomycotina</taxon>
        <taxon>Sordariomycetes</taxon>
        <taxon>Sordariomycetidae</taxon>
        <taxon>Diaporthales</taxon>
        <taxon>Cytosporaceae</taxon>
        <taxon>Cytospora</taxon>
    </lineage>
</organism>